<dbReference type="UniPathway" id="UPA00094"/>
<comment type="subcellular location">
    <subcellularLocation>
        <location evidence="7">Cytoplasm</location>
    </subcellularLocation>
</comment>
<evidence type="ECO:0000313" key="23">
    <source>
        <dbReference type="Proteomes" id="UP000284621"/>
    </source>
</evidence>
<dbReference type="Proteomes" id="UP000095679">
    <property type="component" value="Unassembled WGS sequence"/>
</dbReference>
<evidence type="ECO:0000256" key="6">
    <source>
        <dbReference type="ARBA" id="ARBA00023160"/>
    </source>
</evidence>
<evidence type="ECO:0000256" key="7">
    <source>
        <dbReference type="HAMAP-Rule" id="MF_01217"/>
    </source>
</evidence>
<dbReference type="GO" id="GO:0009245">
    <property type="term" value="P:lipid A biosynthetic process"/>
    <property type="evidence" value="ECO:0007669"/>
    <property type="project" value="TreeGrafter"/>
</dbReference>
<evidence type="ECO:0000313" key="16">
    <source>
        <dbReference type="EMBL" id="RHK39863.1"/>
    </source>
</evidence>
<evidence type="ECO:0000313" key="15">
    <source>
        <dbReference type="EMBL" id="RHC62563.1"/>
    </source>
</evidence>
<keyword evidence="5 7" id="KW-0443">Lipid metabolism</keyword>
<comment type="function">
    <text evidence="7 9">Carrier of the growing fatty acid chain in fatty acid biosynthesis.</text>
</comment>
<keyword evidence="7" id="KW-0963">Cytoplasm</keyword>
<feature type="modified residue" description="O-(pantetheine 4'-phosphoryl)serine" evidence="7">
    <location>
        <position position="34"/>
    </location>
</feature>
<dbReference type="Proteomes" id="UP000262524">
    <property type="component" value="Unassembled WGS sequence"/>
</dbReference>
<keyword evidence="2 7" id="KW-0444">Lipid biosynthesis</keyword>
<dbReference type="Proteomes" id="UP000286561">
    <property type="component" value="Unassembled WGS sequence"/>
</dbReference>
<evidence type="ECO:0000313" key="12">
    <source>
        <dbReference type="EMBL" id="CUN85399.1"/>
    </source>
</evidence>
<dbReference type="Proteomes" id="UP000284621">
    <property type="component" value="Unassembled WGS sequence"/>
</dbReference>
<dbReference type="PROSITE" id="PS50075">
    <property type="entry name" value="CARRIER"/>
    <property type="match status" value="1"/>
</dbReference>
<dbReference type="OrthoDB" id="9804551at2"/>
<name>A0A174ABZ8_9FIRM</name>
<dbReference type="EMBL" id="QSEP01000066">
    <property type="protein sequence ID" value="RGZ81545.1"/>
    <property type="molecule type" value="Genomic_DNA"/>
</dbReference>
<evidence type="ECO:0000313" key="14">
    <source>
        <dbReference type="EMBL" id="RGZ81545.1"/>
    </source>
</evidence>
<evidence type="ECO:0000313" key="20">
    <source>
        <dbReference type="Proteomes" id="UP000262524"/>
    </source>
</evidence>
<dbReference type="GO" id="GO:0005829">
    <property type="term" value="C:cytosol"/>
    <property type="evidence" value="ECO:0007669"/>
    <property type="project" value="TreeGrafter"/>
</dbReference>
<sequence>MLEKMKEIIAEQLGVEEDEITPDTSFKEDLGADSLDLFELTMALEEEYDTEIPAEELEDIETVGDVIEYLREKGIDE</sequence>
<dbReference type="NCBIfam" id="NF002148">
    <property type="entry name" value="PRK00982.1-2"/>
    <property type="match status" value="1"/>
</dbReference>
<comment type="similarity">
    <text evidence="7">Belongs to the acyl carrier protein (ACP) family.</text>
</comment>
<dbReference type="InterPro" id="IPR009081">
    <property type="entry name" value="PP-bd_ACP"/>
</dbReference>
<protein>
    <recommendedName>
        <fullName evidence="7 8">Acyl carrier protein</fullName>
        <shortName evidence="7">ACP</shortName>
    </recommendedName>
</protein>
<comment type="PTM">
    <text evidence="7">4'-phosphopantetheine is transferred from CoA to a specific serine of apo-ACP by AcpS. This modification is essential for activity because fatty acids are bound in thioester linkage to the sulfhydryl of the prosthetic group.</text>
</comment>
<comment type="pathway">
    <text evidence="7 9">Lipid metabolism; fatty acid biosynthesis.</text>
</comment>
<dbReference type="EMBL" id="QSID01000013">
    <property type="protein sequence ID" value="RHC62563.1"/>
    <property type="molecule type" value="Genomic_DNA"/>
</dbReference>
<dbReference type="Proteomes" id="UP000283700">
    <property type="component" value="Unassembled WGS sequence"/>
</dbReference>
<dbReference type="Gene3D" id="1.10.1200.10">
    <property type="entry name" value="ACP-like"/>
    <property type="match status" value="1"/>
</dbReference>
<evidence type="ECO:0000256" key="3">
    <source>
        <dbReference type="ARBA" id="ARBA00022553"/>
    </source>
</evidence>
<evidence type="ECO:0000313" key="22">
    <source>
        <dbReference type="Proteomes" id="UP000283700"/>
    </source>
</evidence>
<dbReference type="PANTHER" id="PTHR20863:SF76">
    <property type="entry name" value="CARRIER DOMAIN-CONTAINING PROTEIN"/>
    <property type="match status" value="1"/>
</dbReference>
<dbReference type="InterPro" id="IPR020806">
    <property type="entry name" value="PKS_PP-bd"/>
</dbReference>
<comment type="PTM">
    <text evidence="9">4'-phosphopantetheine is transferred from CoA to a specific serine of apo-ACP by acpS.</text>
</comment>
<evidence type="ECO:0000313" key="19">
    <source>
        <dbReference type="Proteomes" id="UP000095679"/>
    </source>
</evidence>
<accession>A0A174ABZ8</accession>
<dbReference type="AlphaFoldDB" id="A0A174ABZ8"/>
<dbReference type="GO" id="GO:0016020">
    <property type="term" value="C:membrane"/>
    <property type="evidence" value="ECO:0007669"/>
    <property type="project" value="GOC"/>
</dbReference>
<evidence type="ECO:0000256" key="4">
    <source>
        <dbReference type="ARBA" id="ARBA00022832"/>
    </source>
</evidence>
<dbReference type="InterPro" id="IPR036736">
    <property type="entry name" value="ACP-like_sf"/>
</dbReference>
<evidence type="ECO:0000256" key="1">
    <source>
        <dbReference type="ARBA" id="ARBA00022450"/>
    </source>
</evidence>
<dbReference type="EMBL" id="QSOE01000114">
    <property type="protein sequence ID" value="RGI81282.1"/>
    <property type="molecule type" value="Genomic_DNA"/>
</dbReference>
<dbReference type="Pfam" id="PF00550">
    <property type="entry name" value="PP-binding"/>
    <property type="match status" value="1"/>
</dbReference>
<evidence type="ECO:0000256" key="5">
    <source>
        <dbReference type="ARBA" id="ARBA00023098"/>
    </source>
</evidence>
<dbReference type="SMART" id="SM00823">
    <property type="entry name" value="PKS_PP"/>
    <property type="match status" value="1"/>
</dbReference>
<evidence type="ECO:0000313" key="21">
    <source>
        <dbReference type="Proteomes" id="UP000283497"/>
    </source>
</evidence>
<keyword evidence="6 7" id="KW-0275">Fatty acid biosynthesis</keyword>
<dbReference type="EMBL" id="QRQO01000013">
    <property type="protein sequence ID" value="RHN14294.1"/>
    <property type="molecule type" value="Genomic_DNA"/>
</dbReference>
<reference evidence="20 21" key="2">
    <citation type="submission" date="2018-08" db="EMBL/GenBank/DDBJ databases">
        <title>A genome reference for cultivated species of the human gut microbiota.</title>
        <authorList>
            <person name="Zou Y."/>
            <person name="Xue W."/>
            <person name="Luo G."/>
        </authorList>
    </citation>
    <scope>NUCLEOTIDE SEQUENCE [LARGE SCALE GENOMIC DNA]</scope>
    <source>
        <strain evidence="17 22">AF31-17AC</strain>
        <strain evidence="16 21">AF45-14BH</strain>
        <strain evidence="15 23">AM34-3LB</strain>
        <strain evidence="14 24">AM48-23BH</strain>
        <strain evidence="13 20">TM10-1AC</strain>
    </source>
</reference>
<dbReference type="InterPro" id="IPR003231">
    <property type="entry name" value="ACP"/>
</dbReference>
<dbReference type="EMBL" id="CYZL01000005">
    <property type="protein sequence ID" value="CUN85399.1"/>
    <property type="molecule type" value="Genomic_DNA"/>
</dbReference>
<dbReference type="GeneID" id="75049317"/>
<dbReference type="SUPFAM" id="SSF47336">
    <property type="entry name" value="ACP-like"/>
    <property type="match status" value="1"/>
</dbReference>
<dbReference type="Proteomes" id="UP000095390">
    <property type="component" value="Unassembled WGS sequence"/>
</dbReference>
<evidence type="ECO:0000259" key="10">
    <source>
        <dbReference type="PROSITE" id="PS50075"/>
    </source>
</evidence>
<evidence type="ECO:0000313" key="17">
    <source>
        <dbReference type="EMBL" id="RHN14294.1"/>
    </source>
</evidence>
<reference evidence="18 19" key="1">
    <citation type="submission" date="2015-09" db="EMBL/GenBank/DDBJ databases">
        <authorList>
            <consortium name="Pathogen Informatics"/>
        </authorList>
    </citation>
    <scope>NUCLEOTIDE SEQUENCE [LARGE SCALE GENOMIC DNA]</scope>
    <source>
        <strain evidence="12 19">2789STDY5834835</strain>
        <strain evidence="11 18">2789STDY5834966</strain>
    </source>
</reference>
<dbReference type="RefSeq" id="WP_005345680.1">
    <property type="nucleotide sequence ID" value="NZ_BLYK01000029.1"/>
</dbReference>
<keyword evidence="1 7" id="KW-0596">Phosphopantetheine</keyword>
<proteinExistence type="inferred from homology"/>
<evidence type="ECO:0000313" key="13">
    <source>
        <dbReference type="EMBL" id="RGI81282.1"/>
    </source>
</evidence>
<evidence type="ECO:0000256" key="9">
    <source>
        <dbReference type="RuleBase" id="RU003545"/>
    </source>
</evidence>
<dbReference type="EMBL" id="CYYC01000021">
    <property type="protein sequence ID" value="CUN04574.1"/>
    <property type="molecule type" value="Genomic_DNA"/>
</dbReference>
<dbReference type="GO" id="GO:0031177">
    <property type="term" value="F:phosphopantetheine binding"/>
    <property type="evidence" value="ECO:0007669"/>
    <property type="project" value="InterPro"/>
</dbReference>
<dbReference type="EMBL" id="QRNJ01000019">
    <property type="protein sequence ID" value="RHK39863.1"/>
    <property type="molecule type" value="Genomic_DNA"/>
</dbReference>
<dbReference type="PANTHER" id="PTHR20863">
    <property type="entry name" value="ACYL CARRIER PROTEIN"/>
    <property type="match status" value="1"/>
</dbReference>
<dbReference type="HAMAP" id="MF_01217">
    <property type="entry name" value="Acyl_carrier"/>
    <property type="match status" value="1"/>
</dbReference>
<gene>
    <name evidence="12" type="primary">acpP_1</name>
    <name evidence="7 13" type="synonym">acpP</name>
    <name evidence="11" type="synonym">acpP_2</name>
    <name evidence="16" type="ORF">DW068_06370</name>
    <name evidence="15" type="ORF">DW833_11000</name>
    <name evidence="14" type="ORF">DW972_10195</name>
    <name evidence="17" type="ORF">DWZ29_06335</name>
    <name evidence="13" type="ORF">DXD91_12845</name>
    <name evidence="12" type="ORF">ERS852450_00735</name>
    <name evidence="11" type="ORF">ERS852578_01851</name>
</gene>
<organism evidence="12 19">
    <name type="scientific">Anaerobutyricum hallii</name>
    <dbReference type="NCBI Taxonomy" id="39488"/>
    <lineage>
        <taxon>Bacteria</taxon>
        <taxon>Bacillati</taxon>
        <taxon>Bacillota</taxon>
        <taxon>Clostridia</taxon>
        <taxon>Lachnospirales</taxon>
        <taxon>Lachnospiraceae</taxon>
        <taxon>Anaerobutyricum</taxon>
    </lineage>
</organism>
<dbReference type="Proteomes" id="UP000283497">
    <property type="component" value="Unassembled WGS sequence"/>
</dbReference>
<keyword evidence="4 7" id="KW-0276">Fatty acid metabolism</keyword>
<dbReference type="NCBIfam" id="NF002150">
    <property type="entry name" value="PRK00982.1-4"/>
    <property type="match status" value="1"/>
</dbReference>
<dbReference type="NCBIfam" id="TIGR00517">
    <property type="entry name" value="acyl_carrier"/>
    <property type="match status" value="1"/>
</dbReference>
<keyword evidence="3 7" id="KW-0597">Phosphoprotein</keyword>
<feature type="domain" description="Carrier" evidence="10">
    <location>
        <begin position="1"/>
        <end position="74"/>
    </location>
</feature>
<evidence type="ECO:0000256" key="2">
    <source>
        <dbReference type="ARBA" id="ARBA00022516"/>
    </source>
</evidence>
<evidence type="ECO:0000313" key="11">
    <source>
        <dbReference type="EMBL" id="CUN04574.1"/>
    </source>
</evidence>
<evidence type="ECO:0000256" key="8">
    <source>
        <dbReference type="NCBIfam" id="TIGR00517"/>
    </source>
</evidence>
<dbReference type="GO" id="GO:0000036">
    <property type="term" value="F:acyl carrier activity"/>
    <property type="evidence" value="ECO:0007669"/>
    <property type="project" value="UniProtKB-UniRule"/>
</dbReference>
<evidence type="ECO:0000313" key="24">
    <source>
        <dbReference type="Proteomes" id="UP000286561"/>
    </source>
</evidence>
<keyword evidence="23" id="KW-1185">Reference proteome</keyword>
<dbReference type="GO" id="GO:0000035">
    <property type="term" value="F:acyl binding"/>
    <property type="evidence" value="ECO:0007669"/>
    <property type="project" value="TreeGrafter"/>
</dbReference>
<evidence type="ECO:0000313" key="18">
    <source>
        <dbReference type="Proteomes" id="UP000095390"/>
    </source>
</evidence>